<keyword evidence="3" id="KW-1185">Reference proteome</keyword>
<dbReference type="AlphaFoldDB" id="Q245S2"/>
<dbReference type="RefSeq" id="XP_001023806.1">
    <property type="nucleotide sequence ID" value="XM_001023806.1"/>
</dbReference>
<feature type="chain" id="PRO_5004202161" evidence="1">
    <location>
        <begin position="25"/>
        <end position="353"/>
    </location>
</feature>
<evidence type="ECO:0000313" key="3">
    <source>
        <dbReference type="Proteomes" id="UP000009168"/>
    </source>
</evidence>
<dbReference type="HOGENOM" id="CLU_764481_0_0_1"/>
<dbReference type="SUPFAM" id="SSF51445">
    <property type="entry name" value="(Trans)glycosidases"/>
    <property type="match status" value="1"/>
</dbReference>
<dbReference type="EMBL" id="GG662474">
    <property type="protein sequence ID" value="EAS03561.1"/>
    <property type="molecule type" value="Genomic_DNA"/>
</dbReference>
<feature type="signal peptide" evidence="1">
    <location>
        <begin position="1"/>
        <end position="24"/>
    </location>
</feature>
<protein>
    <submittedName>
        <fullName evidence="2">Glycoside hydrolase family 5 protein</fullName>
    </submittedName>
</protein>
<dbReference type="Proteomes" id="UP000009168">
    <property type="component" value="Unassembled WGS sequence"/>
</dbReference>
<dbReference type="GeneID" id="7841501"/>
<accession>Q245S2</accession>
<dbReference type="InParanoid" id="Q245S2"/>
<dbReference type="InterPro" id="IPR017853">
    <property type="entry name" value="GH"/>
</dbReference>
<keyword evidence="2" id="KW-0378">Hydrolase</keyword>
<dbReference type="Gene3D" id="3.20.20.80">
    <property type="entry name" value="Glycosidases"/>
    <property type="match status" value="1"/>
</dbReference>
<dbReference type="OMA" id="PHVHNSG"/>
<dbReference type="GO" id="GO:0016787">
    <property type="term" value="F:hydrolase activity"/>
    <property type="evidence" value="ECO:0007669"/>
    <property type="project" value="UniProtKB-KW"/>
</dbReference>
<proteinExistence type="predicted"/>
<evidence type="ECO:0000313" key="2">
    <source>
        <dbReference type="EMBL" id="EAS03561.1"/>
    </source>
</evidence>
<dbReference type="OrthoDB" id="424706at2759"/>
<dbReference type="eggNOG" id="ENOG502SNZK">
    <property type="taxonomic scope" value="Eukaryota"/>
</dbReference>
<dbReference type="KEGG" id="tet:TTHERM_00245780"/>
<reference evidence="3" key="1">
    <citation type="journal article" date="2006" name="PLoS Biol.">
        <title>Macronuclear genome sequence of the ciliate Tetrahymena thermophila, a model eukaryote.</title>
        <authorList>
            <person name="Eisen J.A."/>
            <person name="Coyne R.S."/>
            <person name="Wu M."/>
            <person name="Wu D."/>
            <person name="Thiagarajan M."/>
            <person name="Wortman J.R."/>
            <person name="Badger J.H."/>
            <person name="Ren Q."/>
            <person name="Amedeo P."/>
            <person name="Jones K.M."/>
            <person name="Tallon L.J."/>
            <person name="Delcher A.L."/>
            <person name="Salzberg S.L."/>
            <person name="Silva J.C."/>
            <person name="Haas B.J."/>
            <person name="Majoros W.H."/>
            <person name="Farzad M."/>
            <person name="Carlton J.M."/>
            <person name="Smith R.K. Jr."/>
            <person name="Garg J."/>
            <person name="Pearlman R.E."/>
            <person name="Karrer K.M."/>
            <person name="Sun L."/>
            <person name="Manning G."/>
            <person name="Elde N.C."/>
            <person name="Turkewitz A.P."/>
            <person name="Asai D.J."/>
            <person name="Wilkes D.E."/>
            <person name="Wang Y."/>
            <person name="Cai H."/>
            <person name="Collins K."/>
            <person name="Stewart B.A."/>
            <person name="Lee S.R."/>
            <person name="Wilamowska K."/>
            <person name="Weinberg Z."/>
            <person name="Ruzzo W.L."/>
            <person name="Wloga D."/>
            <person name="Gaertig J."/>
            <person name="Frankel J."/>
            <person name="Tsao C.-C."/>
            <person name="Gorovsky M.A."/>
            <person name="Keeling P.J."/>
            <person name="Waller R.F."/>
            <person name="Patron N.J."/>
            <person name="Cherry J.M."/>
            <person name="Stover N.A."/>
            <person name="Krieger C.J."/>
            <person name="del Toro C."/>
            <person name="Ryder H.F."/>
            <person name="Williamson S.C."/>
            <person name="Barbeau R.A."/>
            <person name="Hamilton E.P."/>
            <person name="Orias E."/>
        </authorList>
    </citation>
    <scope>NUCLEOTIDE SEQUENCE [LARGE SCALE GENOMIC DNA]</scope>
    <source>
        <strain evidence="3">SB210</strain>
    </source>
</reference>
<sequence>MRKFVKNLNTFIVIFSIFLFTVHSTPLWSAEKANSWYKSIGWRVGCNFIPSTAVNQLEMWQAESFDPTTIEKELSQASSIGFNTIRVFLHYLAWGEDKSGFKQRMHTFLNITEQFNIKTTFVLFDDCWNNDPHVGQQPAPIPGVHNSQWVQCPGVSQPVYGDYQEYVQDILTEFAEDTRVLFWDLYNEPGNSNYNDSRLSLLKDVFSYARQVNISQPITSGLWYDNQKLNDFQKHNSDIITFHKYSEPSALELKILELKLLGRPIICTEYMARTIGSTFQNSLPIFKKHNVGAINWGLVFGKTQTVFPWGSPEGAPVPQVWFHDIFWQNSTCFSQEECQFIKNITSQSQAYVY</sequence>
<organism evidence="2 3">
    <name type="scientific">Tetrahymena thermophila (strain SB210)</name>
    <dbReference type="NCBI Taxonomy" id="312017"/>
    <lineage>
        <taxon>Eukaryota</taxon>
        <taxon>Sar</taxon>
        <taxon>Alveolata</taxon>
        <taxon>Ciliophora</taxon>
        <taxon>Intramacronucleata</taxon>
        <taxon>Oligohymenophorea</taxon>
        <taxon>Hymenostomatida</taxon>
        <taxon>Tetrahymenina</taxon>
        <taxon>Tetrahymenidae</taxon>
        <taxon>Tetrahymena</taxon>
    </lineage>
</organism>
<name>Q245S2_TETTS</name>
<gene>
    <name evidence="2" type="ORF">TTHERM_00245780</name>
</gene>
<keyword evidence="1" id="KW-0732">Signal</keyword>
<evidence type="ECO:0000256" key="1">
    <source>
        <dbReference type="SAM" id="SignalP"/>
    </source>
</evidence>